<evidence type="ECO:0000313" key="2">
    <source>
        <dbReference type="EMBL" id="UTO28168.1"/>
    </source>
</evidence>
<keyword evidence="3" id="KW-1185">Reference proteome</keyword>
<protein>
    <submittedName>
        <fullName evidence="2">Uncharacterized protein</fullName>
    </submittedName>
</protein>
<dbReference type="RefSeq" id="WP_254770075.1">
    <property type="nucleotide sequence ID" value="NZ_CP101114.1"/>
</dbReference>
<organism evidence="2 3">
    <name type="scientific">Bartonella harrusi</name>
    <dbReference type="NCBI Taxonomy" id="2961895"/>
    <lineage>
        <taxon>Bacteria</taxon>
        <taxon>Pseudomonadati</taxon>
        <taxon>Pseudomonadota</taxon>
        <taxon>Alphaproteobacteria</taxon>
        <taxon>Hyphomicrobiales</taxon>
        <taxon>Bartonellaceae</taxon>
        <taxon>Bartonella</taxon>
    </lineage>
</organism>
<sequence length="77" mass="8934">MFIKEWGYGCYAGRVFNGSEVLLSFRFSLGWVYVNAGMPVVTWEVFLRGLVFAVSWGLFLFLLEWEQRARLLRGGSF</sequence>
<evidence type="ECO:0000313" key="3">
    <source>
        <dbReference type="Proteomes" id="UP001059475"/>
    </source>
</evidence>
<reference evidence="2" key="1">
    <citation type="submission" date="2022-07" db="EMBL/GenBank/DDBJ databases">
        <title>First report of Bartonella spp. in marsupials in Brazil, with a description of Bartonella harrusi sp. nov. and new proposal for taxonomic reclassification of species of the genus Bartonella.</title>
        <authorList>
            <person name="Amaral R.B."/>
        </authorList>
    </citation>
    <scope>NUCLEOTIDE SEQUENCE</scope>
    <source>
        <strain evidence="2">117A</strain>
    </source>
</reference>
<evidence type="ECO:0000256" key="1">
    <source>
        <dbReference type="SAM" id="Phobius"/>
    </source>
</evidence>
<keyword evidence="1" id="KW-0472">Membrane</keyword>
<gene>
    <name evidence="2" type="ORF">NMK50_08340</name>
</gene>
<name>A0ABY5EUK1_9HYPH</name>
<dbReference type="EMBL" id="CP101114">
    <property type="protein sequence ID" value="UTO28168.1"/>
    <property type="molecule type" value="Genomic_DNA"/>
</dbReference>
<dbReference type="Proteomes" id="UP001059475">
    <property type="component" value="Chromosome"/>
</dbReference>
<proteinExistence type="predicted"/>
<feature type="transmembrane region" description="Helical" evidence="1">
    <location>
        <begin position="45"/>
        <end position="63"/>
    </location>
</feature>
<keyword evidence="1" id="KW-1133">Transmembrane helix</keyword>
<keyword evidence="1" id="KW-0812">Transmembrane</keyword>
<accession>A0ABY5EUK1</accession>